<name>A0A9P5UFT9_9AGAR</name>
<dbReference type="GO" id="GO:0016787">
    <property type="term" value="F:hydrolase activity"/>
    <property type="evidence" value="ECO:0007669"/>
    <property type="project" value="UniProtKB-KW"/>
</dbReference>
<accession>A0A9P5UFT9</accession>
<dbReference type="AlphaFoldDB" id="A0A9P5UFT9"/>
<dbReference type="EMBL" id="JADNRY010000003">
    <property type="protein sequence ID" value="KAF9077629.1"/>
    <property type="molecule type" value="Genomic_DNA"/>
</dbReference>
<dbReference type="Pfam" id="PF00753">
    <property type="entry name" value="Lactamase_B"/>
    <property type="match status" value="1"/>
</dbReference>
<gene>
    <name evidence="9" type="ORF">BDP27DRAFT_1357065</name>
</gene>
<evidence type="ECO:0000259" key="8">
    <source>
        <dbReference type="PROSITE" id="PS50158"/>
    </source>
</evidence>
<evidence type="ECO:0000256" key="7">
    <source>
        <dbReference type="SAM" id="MobiDB-lite"/>
    </source>
</evidence>
<dbReference type="PANTHER" id="PTHR42978:SF2">
    <property type="entry name" value="102 KBASES UNSTABLE REGION: FROM 1 TO 119443"/>
    <property type="match status" value="1"/>
</dbReference>
<dbReference type="GO" id="GO:0003676">
    <property type="term" value="F:nucleic acid binding"/>
    <property type="evidence" value="ECO:0007669"/>
    <property type="project" value="InterPro"/>
</dbReference>
<evidence type="ECO:0000256" key="4">
    <source>
        <dbReference type="ARBA" id="ARBA00022801"/>
    </source>
</evidence>
<reference evidence="9" key="1">
    <citation type="submission" date="2020-11" db="EMBL/GenBank/DDBJ databases">
        <authorList>
            <consortium name="DOE Joint Genome Institute"/>
            <person name="Ahrendt S."/>
            <person name="Riley R."/>
            <person name="Andreopoulos W."/>
            <person name="Labutti K."/>
            <person name="Pangilinan J."/>
            <person name="Ruiz-Duenas F.J."/>
            <person name="Barrasa J.M."/>
            <person name="Sanchez-Garcia M."/>
            <person name="Camarero S."/>
            <person name="Miyauchi S."/>
            <person name="Serrano A."/>
            <person name="Linde D."/>
            <person name="Babiker R."/>
            <person name="Drula E."/>
            <person name="Ayuso-Fernandez I."/>
            <person name="Pacheco R."/>
            <person name="Padilla G."/>
            <person name="Ferreira P."/>
            <person name="Barriuso J."/>
            <person name="Kellner H."/>
            <person name="Castanera R."/>
            <person name="Alfaro M."/>
            <person name="Ramirez L."/>
            <person name="Pisabarro A.G."/>
            <person name="Kuo A."/>
            <person name="Tritt A."/>
            <person name="Lipzen A."/>
            <person name="He G."/>
            <person name="Yan M."/>
            <person name="Ng V."/>
            <person name="Cullen D."/>
            <person name="Martin F."/>
            <person name="Rosso M.-N."/>
            <person name="Henrissat B."/>
            <person name="Hibbett D."/>
            <person name="Martinez A.T."/>
            <person name="Grigoriev I.V."/>
        </authorList>
    </citation>
    <scope>NUCLEOTIDE SEQUENCE</scope>
    <source>
        <strain evidence="9">AH 40177</strain>
    </source>
</reference>
<keyword evidence="10" id="KW-1185">Reference proteome</keyword>
<dbReference type="OrthoDB" id="429967at2759"/>
<dbReference type="InterPro" id="IPR001878">
    <property type="entry name" value="Znf_CCHC"/>
</dbReference>
<protein>
    <submittedName>
        <fullName evidence="9">Beta-lactamase-like protein</fullName>
    </submittedName>
</protein>
<dbReference type="CDD" id="cd07730">
    <property type="entry name" value="metallo-hydrolase-like_MBL-fold"/>
    <property type="match status" value="1"/>
</dbReference>
<evidence type="ECO:0000313" key="10">
    <source>
        <dbReference type="Proteomes" id="UP000772434"/>
    </source>
</evidence>
<dbReference type="InterPro" id="IPR036866">
    <property type="entry name" value="RibonucZ/Hydroxyglut_hydro"/>
</dbReference>
<feature type="compositionally biased region" description="Basic and acidic residues" evidence="7">
    <location>
        <begin position="344"/>
        <end position="355"/>
    </location>
</feature>
<organism evidence="9 10">
    <name type="scientific">Rhodocollybia butyracea</name>
    <dbReference type="NCBI Taxonomy" id="206335"/>
    <lineage>
        <taxon>Eukaryota</taxon>
        <taxon>Fungi</taxon>
        <taxon>Dikarya</taxon>
        <taxon>Basidiomycota</taxon>
        <taxon>Agaricomycotina</taxon>
        <taxon>Agaricomycetes</taxon>
        <taxon>Agaricomycetidae</taxon>
        <taxon>Agaricales</taxon>
        <taxon>Marasmiineae</taxon>
        <taxon>Omphalotaceae</taxon>
        <taxon>Rhodocollybia</taxon>
    </lineage>
</organism>
<dbReference type="PANTHER" id="PTHR42978">
    <property type="entry name" value="QUORUM-QUENCHING LACTONASE YTNP-RELATED-RELATED"/>
    <property type="match status" value="1"/>
</dbReference>
<dbReference type="Proteomes" id="UP000772434">
    <property type="component" value="Unassembled WGS sequence"/>
</dbReference>
<feature type="compositionally biased region" description="Basic and acidic residues" evidence="7">
    <location>
        <begin position="324"/>
        <end position="335"/>
    </location>
</feature>
<dbReference type="InterPro" id="IPR001279">
    <property type="entry name" value="Metallo-B-lactamas"/>
</dbReference>
<keyword evidence="6" id="KW-0863">Zinc-finger</keyword>
<dbReference type="PROSITE" id="PS50158">
    <property type="entry name" value="ZF_CCHC"/>
    <property type="match status" value="1"/>
</dbReference>
<dbReference type="InterPro" id="IPR051013">
    <property type="entry name" value="MBL_superfamily_lactonases"/>
</dbReference>
<evidence type="ECO:0000313" key="9">
    <source>
        <dbReference type="EMBL" id="KAF9077629.1"/>
    </source>
</evidence>
<evidence type="ECO:0000256" key="6">
    <source>
        <dbReference type="PROSITE-ProRule" id="PRU00047"/>
    </source>
</evidence>
<evidence type="ECO:0000256" key="5">
    <source>
        <dbReference type="ARBA" id="ARBA00022833"/>
    </source>
</evidence>
<dbReference type="Gene3D" id="3.60.15.10">
    <property type="entry name" value="Ribonuclease Z/Hydroxyacylglutathione hydrolase-like"/>
    <property type="match status" value="1"/>
</dbReference>
<evidence type="ECO:0000256" key="1">
    <source>
        <dbReference type="ARBA" id="ARBA00001947"/>
    </source>
</evidence>
<feature type="region of interest" description="Disordered" evidence="7">
    <location>
        <begin position="314"/>
        <end position="372"/>
    </location>
</feature>
<keyword evidence="5" id="KW-0862">Zinc</keyword>
<feature type="compositionally biased region" description="Polar residues" evidence="7">
    <location>
        <begin position="314"/>
        <end position="323"/>
    </location>
</feature>
<dbReference type="SMART" id="SM00849">
    <property type="entry name" value="Lactamase_B"/>
    <property type="match status" value="1"/>
</dbReference>
<feature type="domain" description="CCHC-type" evidence="8">
    <location>
        <begin position="443"/>
        <end position="458"/>
    </location>
</feature>
<dbReference type="SUPFAM" id="SSF56281">
    <property type="entry name" value="Metallo-hydrolase/oxidoreductase"/>
    <property type="match status" value="1"/>
</dbReference>
<evidence type="ECO:0000256" key="3">
    <source>
        <dbReference type="ARBA" id="ARBA00022723"/>
    </source>
</evidence>
<comment type="cofactor">
    <cofactor evidence="1">
        <name>Zn(2+)</name>
        <dbReference type="ChEBI" id="CHEBI:29105"/>
    </cofactor>
</comment>
<comment type="similarity">
    <text evidence="2">Belongs to the metallo-beta-lactamase superfamily.</text>
</comment>
<evidence type="ECO:0000256" key="2">
    <source>
        <dbReference type="ARBA" id="ARBA00007749"/>
    </source>
</evidence>
<comment type="caution">
    <text evidence="9">The sequence shown here is derived from an EMBL/GenBank/DDBJ whole genome shotgun (WGS) entry which is preliminary data.</text>
</comment>
<keyword evidence="3" id="KW-0479">Metal-binding</keyword>
<proteinExistence type="inferred from homology"/>
<dbReference type="GO" id="GO:0008270">
    <property type="term" value="F:zinc ion binding"/>
    <property type="evidence" value="ECO:0007669"/>
    <property type="project" value="UniProtKB-KW"/>
</dbReference>
<keyword evidence="4" id="KW-0378">Hydrolase</keyword>
<sequence>MTSLPSPGNDQAYCTVSALEAGHLNLPMEMFLDNAAPGYAVIAPSLSFLLRHSKTDKKFVFDLGIRKDVENFPPMIQKWIIDAGFHTNVPQDVADSLTKGGLSPSEVDTVCISHCHWDHIGNTKQFPNNEFVVGAAAVGLFHPGYPADPNSGFPSDLLPAERTRFVELSDQPPLGPFPHALDFYGDGSVYIVDAAGHLPGHVVLVARTSADGGWILLGGDSAHHWNLITGESKIAIRRPGFPNGCAHIDEKLAELNMRRIREFMELPRTRVILGHDEPWYKANKDTSFWPAHIESKATMLALARMTELLNDNVEYSQGRTRQSPTERSRGGKLETEICILDSRSSSRRERDRQREMGCGSREGSSEALGPTEPAIEQDLSEEDSKYSEFFSALPSEHLYFTDSPSEAFSPNWGIYTRNSNEIMGDKPEASQTSDEMRSISPHCFNCGSPSHMVSTCPEQFDRSLVALSRQTYDFYRESFSLDRIGGNFSERIYSVEDWKCKRLAWIDMFNPGEIKGCDLRDALGLTSGDDDGEAQNEWLQNMAIWGYPPG</sequence>